<dbReference type="EMBL" id="JBHTCA010000002">
    <property type="protein sequence ID" value="MFC7408078.1"/>
    <property type="molecule type" value="Genomic_DNA"/>
</dbReference>
<dbReference type="PROSITE" id="PS51318">
    <property type="entry name" value="TAT"/>
    <property type="match status" value="1"/>
</dbReference>
<keyword evidence="2" id="KW-0813">Transport</keyword>
<evidence type="ECO:0000256" key="1">
    <source>
        <dbReference type="ARBA" id="ARBA00010062"/>
    </source>
</evidence>
<dbReference type="PANTHER" id="PTHR30483">
    <property type="entry name" value="LEUCINE-SPECIFIC-BINDING PROTEIN"/>
    <property type="match status" value="1"/>
</dbReference>
<evidence type="ECO:0000313" key="6">
    <source>
        <dbReference type="EMBL" id="MFC7408078.1"/>
    </source>
</evidence>
<keyword evidence="3" id="KW-0732">Signal</keyword>
<dbReference type="InterPro" id="IPR051010">
    <property type="entry name" value="BCAA_transport"/>
</dbReference>
<accession>A0ABW2QF22</accession>
<evidence type="ECO:0000256" key="2">
    <source>
        <dbReference type="ARBA" id="ARBA00022448"/>
    </source>
</evidence>
<name>A0ABW2QF22_9BURK</name>
<evidence type="ECO:0000259" key="5">
    <source>
        <dbReference type="Pfam" id="PF13458"/>
    </source>
</evidence>
<dbReference type="PANTHER" id="PTHR30483:SF37">
    <property type="entry name" value="ABC TRANSPORTER SUBSTRATE-BINDING PROTEIN"/>
    <property type="match status" value="1"/>
</dbReference>
<dbReference type="PRINTS" id="PR00337">
    <property type="entry name" value="LEUILEVALBP"/>
</dbReference>
<keyword evidence="7" id="KW-1185">Reference proteome</keyword>
<feature type="domain" description="Leucine-binding protein" evidence="5">
    <location>
        <begin position="34"/>
        <end position="366"/>
    </location>
</feature>
<dbReference type="InterPro" id="IPR028081">
    <property type="entry name" value="Leu-bd"/>
</dbReference>
<dbReference type="SUPFAM" id="SSF53822">
    <property type="entry name" value="Periplasmic binding protein-like I"/>
    <property type="match status" value="1"/>
</dbReference>
<dbReference type="InterPro" id="IPR000709">
    <property type="entry name" value="Leu_Ile_Val-bd"/>
</dbReference>
<reference evidence="7" key="1">
    <citation type="journal article" date="2019" name="Int. J. Syst. Evol. Microbiol.">
        <title>The Global Catalogue of Microorganisms (GCM) 10K type strain sequencing project: providing services to taxonomists for standard genome sequencing and annotation.</title>
        <authorList>
            <consortium name="The Broad Institute Genomics Platform"/>
            <consortium name="The Broad Institute Genome Sequencing Center for Infectious Disease"/>
            <person name="Wu L."/>
            <person name="Ma J."/>
        </authorList>
    </citation>
    <scope>NUCLEOTIDE SEQUENCE [LARGE SCALE GENOMIC DNA]</scope>
    <source>
        <strain evidence="7">CGMCC 1.12371</strain>
    </source>
</reference>
<comment type="similarity">
    <text evidence="1">Belongs to the leucine-binding protein family.</text>
</comment>
<dbReference type="CDD" id="cd06340">
    <property type="entry name" value="PBP1_ABC_ligand_binding-like"/>
    <property type="match status" value="1"/>
</dbReference>
<sequence>MTSQARFSRRLVLQAGAATSVLGAPGLLFAQAKPIKIGLVHPVSGGLAYSGGQGRLGCQLAIDAINAAGGIKSMGGAKLEAALGDSQSRPEVGVSEVERLHQDGVSAYVGCFSSAIALPATQAAAKYNTPFLIDVGVSDNIVNRGLKNVFRLAPGFGKCVDDAIVALGQVNGAASNVAKTAVLIHEESEFGTGTARLLAGKLPSINIQPIETIKHANPTRDFSNVALRIRSLKPDVVIMSNYQNEYVLLARTLHQQRIDVAAMFSVLGGGFNYRLVKEQPQVAQHMMDFNHWFDPKNPKALEMKRKVEATGNLFTFEVYCGWNSVMLYADALERAGTADKEKAIAALESSTWSNHFMPYGATKFVNGQNTGGTGVLLQASTTDIETVWPNQFASAKAVFPRPKLS</sequence>
<evidence type="ECO:0000256" key="3">
    <source>
        <dbReference type="ARBA" id="ARBA00022729"/>
    </source>
</evidence>
<keyword evidence="4" id="KW-0029">Amino-acid transport</keyword>
<comment type="caution">
    <text evidence="6">The sequence shown here is derived from an EMBL/GenBank/DDBJ whole genome shotgun (WGS) entry which is preliminary data.</text>
</comment>
<dbReference type="Gene3D" id="3.40.50.2300">
    <property type="match status" value="2"/>
</dbReference>
<gene>
    <name evidence="6" type="ORF">ACFQPB_04335</name>
</gene>
<dbReference type="Proteomes" id="UP001596501">
    <property type="component" value="Unassembled WGS sequence"/>
</dbReference>
<proteinExistence type="inferred from homology"/>
<dbReference type="InterPro" id="IPR028082">
    <property type="entry name" value="Peripla_BP_I"/>
</dbReference>
<evidence type="ECO:0000313" key="7">
    <source>
        <dbReference type="Proteomes" id="UP001596501"/>
    </source>
</evidence>
<organism evidence="6 7">
    <name type="scientific">Hydrogenophaga atypica</name>
    <dbReference type="NCBI Taxonomy" id="249409"/>
    <lineage>
        <taxon>Bacteria</taxon>
        <taxon>Pseudomonadati</taxon>
        <taxon>Pseudomonadota</taxon>
        <taxon>Betaproteobacteria</taxon>
        <taxon>Burkholderiales</taxon>
        <taxon>Comamonadaceae</taxon>
        <taxon>Hydrogenophaga</taxon>
    </lineage>
</organism>
<dbReference type="RefSeq" id="WP_382220041.1">
    <property type="nucleotide sequence ID" value="NZ_JBHTCA010000002.1"/>
</dbReference>
<dbReference type="InterPro" id="IPR006311">
    <property type="entry name" value="TAT_signal"/>
</dbReference>
<dbReference type="Pfam" id="PF13458">
    <property type="entry name" value="Peripla_BP_6"/>
    <property type="match status" value="1"/>
</dbReference>
<evidence type="ECO:0000256" key="4">
    <source>
        <dbReference type="ARBA" id="ARBA00022970"/>
    </source>
</evidence>
<protein>
    <submittedName>
        <fullName evidence="6">ABC transporter substrate-binding protein</fullName>
    </submittedName>
</protein>